<organism evidence="1 2">
    <name type="scientific">Coccidioides immitis RMSCC 2394</name>
    <dbReference type="NCBI Taxonomy" id="404692"/>
    <lineage>
        <taxon>Eukaryota</taxon>
        <taxon>Fungi</taxon>
        <taxon>Dikarya</taxon>
        <taxon>Ascomycota</taxon>
        <taxon>Pezizomycotina</taxon>
        <taxon>Eurotiomycetes</taxon>
        <taxon>Eurotiomycetidae</taxon>
        <taxon>Onygenales</taxon>
        <taxon>Onygenaceae</taxon>
        <taxon>Coccidioides</taxon>
    </lineage>
</organism>
<reference evidence="2" key="1">
    <citation type="journal article" date="2010" name="Genome Res.">
        <title>Population genomic sequencing of Coccidioides fungi reveals recent hybridization and transposon control.</title>
        <authorList>
            <person name="Neafsey D.E."/>
            <person name="Barker B.M."/>
            <person name="Sharpton T.J."/>
            <person name="Stajich J.E."/>
            <person name="Park D.J."/>
            <person name="Whiston E."/>
            <person name="Hung C.-Y."/>
            <person name="McMahan C."/>
            <person name="White J."/>
            <person name="Sykes S."/>
            <person name="Heiman D."/>
            <person name="Young S."/>
            <person name="Zeng Q."/>
            <person name="Abouelleil A."/>
            <person name="Aftuck L."/>
            <person name="Bessette D."/>
            <person name="Brown A."/>
            <person name="FitzGerald M."/>
            <person name="Lui A."/>
            <person name="Macdonald J.P."/>
            <person name="Priest M."/>
            <person name="Orbach M.J."/>
            <person name="Galgiani J.N."/>
            <person name="Kirkland T.N."/>
            <person name="Cole G.T."/>
            <person name="Birren B.W."/>
            <person name="Henn M.R."/>
            <person name="Taylor J.W."/>
            <person name="Rounsley S.D."/>
        </authorList>
    </citation>
    <scope>NUCLEOTIDE SEQUENCE [LARGE SCALE GENOMIC DNA]</scope>
    <source>
        <strain evidence="2">RMSCC 2394</strain>
    </source>
</reference>
<evidence type="ECO:0000313" key="2">
    <source>
        <dbReference type="Proteomes" id="UP000054565"/>
    </source>
</evidence>
<gene>
    <name evidence="1" type="ORF">CIRG_00847</name>
</gene>
<accession>A0A0J6XZ89</accession>
<dbReference type="Proteomes" id="UP000054565">
    <property type="component" value="Unassembled WGS sequence"/>
</dbReference>
<protein>
    <submittedName>
        <fullName evidence="1">Uncharacterized protein</fullName>
    </submittedName>
</protein>
<dbReference type="AlphaFoldDB" id="A0A0J6XZ89"/>
<name>A0A0J6XZ89_COCIT</name>
<sequence length="195" mass="22106">MAPWTDYCEIAHEPTIFYRRGRRLDAEYRGAPPPRRATVFMERGPLSAHTRSLEPLSGQPAQSTQFVVPGCRNEAIAYLYLPALTQCPCPANLGTSNPIRLVREIPSQYTPLIHLVQAELSMGRTQLEQYDLDRAPRPSAEPHHSLLVDLVVLLTESFGMFCADWRRNRASLASSRRLRNLKEDPCDHARGATYY</sequence>
<dbReference type="EMBL" id="DS028093">
    <property type="protein sequence ID" value="KMP00705.1"/>
    <property type="molecule type" value="Genomic_DNA"/>
</dbReference>
<proteinExistence type="predicted"/>
<evidence type="ECO:0000313" key="1">
    <source>
        <dbReference type="EMBL" id="KMP00705.1"/>
    </source>
</evidence>